<dbReference type="WBParaSite" id="PSU_v2.g3651.t1">
    <property type="protein sequence ID" value="PSU_v2.g3651.t1"/>
    <property type="gene ID" value="PSU_v2.g3651"/>
</dbReference>
<protein>
    <submittedName>
        <fullName evidence="3">Uncharacterized protein</fullName>
    </submittedName>
</protein>
<keyword evidence="1" id="KW-0732">Signal</keyword>
<dbReference type="AlphaFoldDB" id="A0A914YSG0"/>
<feature type="chain" id="PRO_5037503724" evidence="1">
    <location>
        <begin position="20"/>
        <end position="125"/>
    </location>
</feature>
<evidence type="ECO:0000256" key="1">
    <source>
        <dbReference type="SAM" id="SignalP"/>
    </source>
</evidence>
<accession>A0A914YSG0</accession>
<evidence type="ECO:0000313" key="2">
    <source>
        <dbReference type="Proteomes" id="UP000887577"/>
    </source>
</evidence>
<evidence type="ECO:0000313" key="3">
    <source>
        <dbReference type="WBParaSite" id="PSU_v2.g3651.t1"/>
    </source>
</evidence>
<organism evidence="2 3">
    <name type="scientific">Panagrolaimus superbus</name>
    <dbReference type="NCBI Taxonomy" id="310955"/>
    <lineage>
        <taxon>Eukaryota</taxon>
        <taxon>Metazoa</taxon>
        <taxon>Ecdysozoa</taxon>
        <taxon>Nematoda</taxon>
        <taxon>Chromadorea</taxon>
        <taxon>Rhabditida</taxon>
        <taxon>Tylenchina</taxon>
        <taxon>Panagrolaimomorpha</taxon>
        <taxon>Panagrolaimoidea</taxon>
        <taxon>Panagrolaimidae</taxon>
        <taxon>Panagrolaimus</taxon>
    </lineage>
</organism>
<name>A0A914YSG0_9BILA</name>
<dbReference type="Proteomes" id="UP000887577">
    <property type="component" value="Unplaced"/>
</dbReference>
<sequence>MKQCLLFFILFVIINFVGSDELNVYHGNRRYWTVAANNKTHIALHILKEPIKLVFPKEKTIVDLLSGLKLYSPTGNGKCDDTTHELNFTLTIADLNCIRGQTSTEDFNNVRTVTTNLYETCGGTC</sequence>
<reference evidence="3" key="1">
    <citation type="submission" date="2022-11" db="UniProtKB">
        <authorList>
            <consortium name="WormBaseParasite"/>
        </authorList>
    </citation>
    <scope>IDENTIFICATION</scope>
</reference>
<proteinExistence type="predicted"/>
<feature type="signal peptide" evidence="1">
    <location>
        <begin position="1"/>
        <end position="19"/>
    </location>
</feature>
<keyword evidence="2" id="KW-1185">Reference proteome</keyword>